<dbReference type="SUPFAM" id="SSF53850">
    <property type="entry name" value="Periplasmic binding protein-like II"/>
    <property type="match status" value="1"/>
</dbReference>
<dbReference type="Proteomes" id="UP000463983">
    <property type="component" value="Chromosome"/>
</dbReference>
<dbReference type="Gene3D" id="3.40.190.10">
    <property type="entry name" value="Periplasmic binding protein-like II"/>
    <property type="match status" value="1"/>
</dbReference>
<feature type="transmembrane region" description="Helical" evidence="2">
    <location>
        <begin position="135"/>
        <end position="158"/>
    </location>
</feature>
<feature type="compositionally biased region" description="Low complexity" evidence="1">
    <location>
        <begin position="99"/>
        <end position="109"/>
    </location>
</feature>
<gene>
    <name evidence="3" type="ORF">MICH65_0235</name>
</gene>
<sequence>MPDFPMPPDQNQDPNQNSNPDPNSQDTGPIPSPLNIPPPPSDFTLDSSTPPNTTESSPTPQEASPPPSPGSPTPFSDQTPPFQDNTSPNSTPPPPPAFPTSASPSSSMPPADPPPPPPQETPTPATTPKKSPFKFLIPIILGLVILAVIAFVVIKFVLPGSSNQASSETTPTSPNTKTTTITYYGLWEPPEVMRVVLDEFERQNPSIKVDYQMQQSADYRERLQTLLTQKDPPDVIRFHSTWIPQLISHLKPAPENIITPTEIDANFYPAVKDLVVISNQVYAVPATLEGLGLYVNQEIFNSAQESVPTTWVDLRTVAKRLTQIDPNTGQISRAGIALGTTTNVDHWPDIVSLMLLQNGVSMSSLTPTNRVSEVLRYYTFFTKTDAVWSNNLPSSVQAFAAGKAAMILAPSWQAITIKELNPSLSWKIYPVPQLPDAPVVTWVNYWVEGVPKNASHPNEAWKLVKFLSSSQAQQLLFDTATKQRGFGQAPANKALASTIATNPIVGPFVTQAATAKTFYTTSLTHDGTTGINSRLNKYLEDAINSHLSGANEASAVTTLQQGFYQVLSQYNLVSITPTPAK</sequence>
<keyword evidence="2" id="KW-0472">Membrane</keyword>
<dbReference type="PANTHER" id="PTHR43649">
    <property type="entry name" value="ARABINOSE-BINDING PROTEIN-RELATED"/>
    <property type="match status" value="1"/>
</dbReference>
<evidence type="ECO:0000256" key="1">
    <source>
        <dbReference type="SAM" id="MobiDB-lite"/>
    </source>
</evidence>
<proteinExistence type="predicted"/>
<evidence type="ECO:0000313" key="4">
    <source>
        <dbReference type="Proteomes" id="UP000463983"/>
    </source>
</evidence>
<evidence type="ECO:0000256" key="2">
    <source>
        <dbReference type="SAM" id="Phobius"/>
    </source>
</evidence>
<dbReference type="RefSeq" id="WP_161931606.1">
    <property type="nucleotide sequence ID" value="NZ_CP047901.1"/>
</dbReference>
<dbReference type="AlphaFoldDB" id="A0A857N5A4"/>
<keyword evidence="4" id="KW-1185">Reference proteome</keyword>
<dbReference type="Pfam" id="PF01547">
    <property type="entry name" value="SBP_bac_1"/>
    <property type="match status" value="1"/>
</dbReference>
<name>A0A857N5A4_9BACT</name>
<feature type="compositionally biased region" description="Low complexity" evidence="1">
    <location>
        <begin position="9"/>
        <end position="26"/>
    </location>
</feature>
<keyword evidence="2" id="KW-0812">Transmembrane</keyword>
<dbReference type="KEGG" id="caqa:MICH65_0235"/>
<dbReference type="InterPro" id="IPR050490">
    <property type="entry name" value="Bact_solute-bd_prot1"/>
</dbReference>
<keyword evidence="2" id="KW-1133">Transmembrane helix</keyword>
<feature type="compositionally biased region" description="Pro residues" evidence="1">
    <location>
        <begin position="30"/>
        <end position="41"/>
    </location>
</feature>
<feature type="compositionally biased region" description="Low complexity" evidence="1">
    <location>
        <begin position="47"/>
        <end position="62"/>
    </location>
</feature>
<protein>
    <recommendedName>
        <fullName evidence="5">Extracellular solute-binding protein</fullName>
    </recommendedName>
</protein>
<feature type="compositionally biased region" description="Pro residues" evidence="1">
    <location>
        <begin position="110"/>
        <end position="121"/>
    </location>
</feature>
<accession>A0A857N5A4</accession>
<organism evidence="3 4">
    <name type="scientific">Candidatus Chazhemtobacterium aquaticus</name>
    <dbReference type="NCBI Taxonomy" id="2715735"/>
    <lineage>
        <taxon>Bacteria</taxon>
        <taxon>Candidatus Chazhemtobacteraceae</taxon>
        <taxon>Candidatus Chazhemtobacterium</taxon>
    </lineage>
</organism>
<feature type="region of interest" description="Disordered" evidence="1">
    <location>
        <begin position="1"/>
        <end position="127"/>
    </location>
</feature>
<reference evidence="4" key="1">
    <citation type="journal article" date="2020" name="Microorganisms">
        <title>Complete Genome of a Member of a New Bacterial Lineage in the Microgenomates Group Reveals an Unusual Nucleotide Composition Disparity Between Two Strands of DNA and Limited Metabolic Potential.</title>
        <authorList>
            <person name="Kadnikov V.V."/>
            <person name="Mardanov A.V."/>
            <person name="Beletsky A.V."/>
            <person name="Karnachuk O.V."/>
            <person name="Ravin N.V."/>
        </authorList>
    </citation>
    <scope>NUCLEOTIDE SEQUENCE [LARGE SCALE GENOMIC DNA]</scope>
</reference>
<evidence type="ECO:0008006" key="5">
    <source>
        <dbReference type="Google" id="ProtNLM"/>
    </source>
</evidence>
<dbReference type="InterPro" id="IPR006059">
    <property type="entry name" value="SBP"/>
</dbReference>
<evidence type="ECO:0000313" key="3">
    <source>
        <dbReference type="EMBL" id="QHO63216.1"/>
    </source>
</evidence>
<feature type="compositionally biased region" description="Pro residues" evidence="1">
    <location>
        <begin position="63"/>
        <end position="72"/>
    </location>
</feature>
<dbReference type="EMBL" id="CP047901">
    <property type="protein sequence ID" value="QHO63216.1"/>
    <property type="molecule type" value="Genomic_DNA"/>
</dbReference>